<dbReference type="InterPro" id="IPR014543">
    <property type="entry name" value="UCP028291"/>
</dbReference>
<dbReference type="Proteomes" id="UP000298049">
    <property type="component" value="Chromosome"/>
</dbReference>
<dbReference type="Pfam" id="PF09981">
    <property type="entry name" value="DUF2218"/>
    <property type="match status" value="1"/>
</dbReference>
<protein>
    <submittedName>
        <fullName evidence="1">DUF2218 domain-containing protein</fullName>
    </submittedName>
</protein>
<dbReference type="EMBL" id="CP031093">
    <property type="protein sequence ID" value="QCF27543.1"/>
    <property type="molecule type" value="Genomic_DNA"/>
</dbReference>
<gene>
    <name evidence="1" type="ORF">soil367_17335</name>
</gene>
<dbReference type="AlphaFoldDB" id="A0A4P7XL27"/>
<name>A0A4P7XL27_9ALTE</name>
<sequence length="97" mass="10711">MKTLKAHVSTPHGERYIARLCRHFSHKIPATWEGTRGEIHFDMGTCKLEANETALLLRAEAENGENVQTVADVTGSHLERFAAGGREGEKLTVAWAP</sequence>
<organism evidence="1 2">
    <name type="scientific">Hydrocarboniclastica marina</name>
    <dbReference type="NCBI Taxonomy" id="2259620"/>
    <lineage>
        <taxon>Bacteria</taxon>
        <taxon>Pseudomonadati</taxon>
        <taxon>Pseudomonadota</taxon>
        <taxon>Gammaproteobacteria</taxon>
        <taxon>Alteromonadales</taxon>
        <taxon>Alteromonadaceae</taxon>
        <taxon>Hydrocarboniclastica</taxon>
    </lineage>
</organism>
<proteinExistence type="predicted"/>
<keyword evidence="2" id="KW-1185">Reference proteome</keyword>
<dbReference type="RefSeq" id="WP_136550256.1">
    <property type="nucleotide sequence ID" value="NZ_CP031093.1"/>
</dbReference>
<evidence type="ECO:0000313" key="2">
    <source>
        <dbReference type="Proteomes" id="UP000298049"/>
    </source>
</evidence>
<dbReference type="Gene3D" id="3.30.310.50">
    <property type="entry name" value="Alpha-D-phosphohexomutase, C-terminal domain"/>
    <property type="match status" value="1"/>
</dbReference>
<accession>A0A4P7XL27</accession>
<evidence type="ECO:0000313" key="1">
    <source>
        <dbReference type="EMBL" id="QCF27543.1"/>
    </source>
</evidence>
<dbReference type="OrthoDB" id="9806511at2"/>
<dbReference type="KEGG" id="hmi:soil367_17335"/>
<reference evidence="1 2" key="1">
    <citation type="submission" date="2018-07" db="EMBL/GenBank/DDBJ databases">
        <title>Marsedoiliclastica nanhaica gen. nov. sp. nov., a novel marine hydrocarbonoclastic bacterium isolated from an in-situ enriched hydrocarbon-degrading consortium in deep-sea sediment.</title>
        <authorList>
            <person name="Dong C."/>
            <person name="Ma T."/>
            <person name="Liu R."/>
            <person name="Shao Z."/>
        </authorList>
    </citation>
    <scope>NUCLEOTIDE SEQUENCE [LARGE SCALE GENOMIC DNA]</scope>
    <source>
        <strain evidence="2">soil36-7</strain>
    </source>
</reference>